<proteinExistence type="predicted"/>
<gene>
    <name evidence="1" type="ORF">DDV96_11895</name>
</gene>
<dbReference type="AlphaFoldDB" id="A0A2U0HYM9"/>
<accession>A0A2U0HYM9</accession>
<evidence type="ECO:0000313" key="2">
    <source>
        <dbReference type="Proteomes" id="UP000245962"/>
    </source>
</evidence>
<comment type="caution">
    <text evidence="1">The sequence shown here is derived from an EMBL/GenBank/DDBJ whole genome shotgun (WGS) entry which is preliminary data.</text>
</comment>
<evidence type="ECO:0000313" key="1">
    <source>
        <dbReference type="EMBL" id="PVW13850.1"/>
    </source>
</evidence>
<keyword evidence="2" id="KW-1185">Reference proteome</keyword>
<organism evidence="1 2">
    <name type="scientific">Marixanthomonas spongiae</name>
    <dbReference type="NCBI Taxonomy" id="2174845"/>
    <lineage>
        <taxon>Bacteria</taxon>
        <taxon>Pseudomonadati</taxon>
        <taxon>Bacteroidota</taxon>
        <taxon>Flavobacteriia</taxon>
        <taxon>Flavobacteriales</taxon>
        <taxon>Flavobacteriaceae</taxon>
        <taxon>Marixanthomonas</taxon>
    </lineage>
</organism>
<protein>
    <submittedName>
        <fullName evidence="1">Uncharacterized protein</fullName>
    </submittedName>
</protein>
<dbReference type="Proteomes" id="UP000245962">
    <property type="component" value="Unassembled WGS sequence"/>
</dbReference>
<name>A0A2U0HYM9_9FLAO</name>
<dbReference type="RefSeq" id="WP_116694984.1">
    <property type="nucleotide sequence ID" value="NZ_QEHR01000007.1"/>
</dbReference>
<dbReference type="EMBL" id="QEHR01000007">
    <property type="protein sequence ID" value="PVW13850.1"/>
    <property type="molecule type" value="Genomic_DNA"/>
</dbReference>
<reference evidence="1 2" key="1">
    <citation type="submission" date="2018-04" db="EMBL/GenBank/DDBJ databases">
        <title>Marixanthomonas spongiae HN-E44 sp. nov., isolated from a marine sponge.</title>
        <authorList>
            <person name="Luo L."/>
            <person name="Zhuang L."/>
        </authorList>
    </citation>
    <scope>NUCLEOTIDE SEQUENCE [LARGE SCALE GENOMIC DNA]</scope>
    <source>
        <strain evidence="1 2">HN-E44</strain>
    </source>
</reference>
<dbReference type="OrthoDB" id="1449138at2"/>
<sequence length="108" mass="12099">MASKKSIAPNVLSALLIGLLLFPSAVQFAHIFEGHDHKPCSEITTHLHEKQLDCTLFDFHFSNFSYSVAEYPEFYSLDEPSKLETRYCPVEVSANSATYFVRGPPANS</sequence>